<dbReference type="PANTHER" id="PTHR48248:SF5">
    <property type="entry name" value="UVR DOMAIN-CONTAINING PROTEIN"/>
    <property type="match status" value="1"/>
</dbReference>
<comment type="caution">
    <text evidence="2">The sequence shown here is derived from an EMBL/GenBank/DDBJ whole genome shotgun (WGS) entry which is preliminary data.</text>
</comment>
<accession>A0AAV5JTN4</accession>
<evidence type="ECO:0000256" key="1">
    <source>
        <dbReference type="SAM" id="MobiDB-lite"/>
    </source>
</evidence>
<organism evidence="2 3">
    <name type="scientific">Rubroshorea leprosula</name>
    <dbReference type="NCBI Taxonomy" id="152421"/>
    <lineage>
        <taxon>Eukaryota</taxon>
        <taxon>Viridiplantae</taxon>
        <taxon>Streptophyta</taxon>
        <taxon>Embryophyta</taxon>
        <taxon>Tracheophyta</taxon>
        <taxon>Spermatophyta</taxon>
        <taxon>Magnoliopsida</taxon>
        <taxon>eudicotyledons</taxon>
        <taxon>Gunneridae</taxon>
        <taxon>Pentapetalae</taxon>
        <taxon>rosids</taxon>
        <taxon>malvids</taxon>
        <taxon>Malvales</taxon>
        <taxon>Dipterocarpaceae</taxon>
        <taxon>Rubroshorea</taxon>
    </lineage>
</organism>
<dbReference type="Proteomes" id="UP001054252">
    <property type="component" value="Unassembled WGS sequence"/>
</dbReference>
<protein>
    <submittedName>
        <fullName evidence="2">Uncharacterized protein</fullName>
    </submittedName>
</protein>
<dbReference type="Gene3D" id="6.10.250.370">
    <property type="match status" value="1"/>
</dbReference>
<feature type="region of interest" description="Disordered" evidence="1">
    <location>
        <begin position="1"/>
        <end position="31"/>
    </location>
</feature>
<evidence type="ECO:0000313" key="2">
    <source>
        <dbReference type="EMBL" id="GKV16071.1"/>
    </source>
</evidence>
<dbReference type="EMBL" id="BPVZ01000044">
    <property type="protein sequence ID" value="GKV16071.1"/>
    <property type="molecule type" value="Genomic_DNA"/>
</dbReference>
<evidence type="ECO:0000313" key="3">
    <source>
        <dbReference type="Proteomes" id="UP001054252"/>
    </source>
</evidence>
<sequence>MKQINGRMKQLKAEMEEISKEQESIRHGQKEVREKFEAIETECQQLRRDTQIMAQQSASTKLRLVIMFQILRARENNDFATATDLTRILREMIARNSQT</sequence>
<feature type="compositionally biased region" description="Basic and acidic residues" evidence="1">
    <location>
        <begin position="11"/>
        <end position="31"/>
    </location>
</feature>
<reference evidence="2 3" key="1">
    <citation type="journal article" date="2021" name="Commun. Biol.">
        <title>The genome of Shorea leprosula (Dipterocarpaceae) highlights the ecological relevance of drought in aseasonal tropical rainforests.</title>
        <authorList>
            <person name="Ng K.K.S."/>
            <person name="Kobayashi M.J."/>
            <person name="Fawcett J.A."/>
            <person name="Hatakeyama M."/>
            <person name="Paape T."/>
            <person name="Ng C.H."/>
            <person name="Ang C.C."/>
            <person name="Tnah L.H."/>
            <person name="Lee C.T."/>
            <person name="Nishiyama T."/>
            <person name="Sese J."/>
            <person name="O'Brien M.J."/>
            <person name="Copetti D."/>
            <person name="Mohd Noor M.I."/>
            <person name="Ong R.C."/>
            <person name="Putra M."/>
            <person name="Sireger I.Z."/>
            <person name="Indrioko S."/>
            <person name="Kosugi Y."/>
            <person name="Izuno A."/>
            <person name="Isagi Y."/>
            <person name="Lee S.L."/>
            <person name="Shimizu K.K."/>
        </authorList>
    </citation>
    <scope>NUCLEOTIDE SEQUENCE [LARGE SCALE GENOMIC DNA]</scope>
    <source>
        <strain evidence="2">214</strain>
    </source>
</reference>
<dbReference type="PANTHER" id="PTHR48248">
    <property type="entry name" value="UVR DOMAIN-CONTAINING PROTEIN"/>
    <property type="match status" value="1"/>
</dbReference>
<dbReference type="AlphaFoldDB" id="A0AAV5JTN4"/>
<proteinExistence type="predicted"/>
<keyword evidence="3" id="KW-1185">Reference proteome</keyword>
<name>A0AAV5JTN4_9ROSI</name>
<gene>
    <name evidence="2" type="ORF">SLEP1_g26775</name>
</gene>